<dbReference type="RefSeq" id="WP_226977635.1">
    <property type="nucleotide sequence ID" value="NZ_CP023964.1"/>
</dbReference>
<dbReference type="InterPro" id="IPR013216">
    <property type="entry name" value="Methyltransf_11"/>
</dbReference>
<dbReference type="AlphaFoldDB" id="A0A380PZZ5"/>
<proteinExistence type="predicted"/>
<dbReference type="GO" id="GO:0032259">
    <property type="term" value="P:methylation"/>
    <property type="evidence" value="ECO:0007669"/>
    <property type="project" value="UniProtKB-KW"/>
</dbReference>
<keyword evidence="2" id="KW-0808">Transferase</keyword>
<gene>
    <name evidence="2" type="ORF">NCTC11470_04290</name>
</gene>
<dbReference type="PANTHER" id="PTHR42912">
    <property type="entry name" value="METHYLTRANSFERASE"/>
    <property type="match status" value="1"/>
</dbReference>
<name>A0A380PZZ5_YERFR</name>
<organism evidence="2 3">
    <name type="scientific">Yersinia frederiksenii</name>
    <dbReference type="NCBI Taxonomy" id="29484"/>
    <lineage>
        <taxon>Bacteria</taxon>
        <taxon>Pseudomonadati</taxon>
        <taxon>Pseudomonadota</taxon>
        <taxon>Gammaproteobacteria</taxon>
        <taxon>Enterobacterales</taxon>
        <taxon>Yersiniaceae</taxon>
        <taxon>Yersinia</taxon>
    </lineage>
</organism>
<dbReference type="Proteomes" id="UP000254835">
    <property type="component" value="Unassembled WGS sequence"/>
</dbReference>
<dbReference type="CDD" id="cd02440">
    <property type="entry name" value="AdoMet_MTases"/>
    <property type="match status" value="1"/>
</dbReference>
<dbReference type="InterPro" id="IPR029063">
    <property type="entry name" value="SAM-dependent_MTases_sf"/>
</dbReference>
<evidence type="ECO:0000313" key="2">
    <source>
        <dbReference type="EMBL" id="SUP79150.1"/>
    </source>
</evidence>
<evidence type="ECO:0000259" key="1">
    <source>
        <dbReference type="Pfam" id="PF08241"/>
    </source>
</evidence>
<dbReference type="Gene3D" id="3.40.50.150">
    <property type="entry name" value="Vaccinia Virus protein VP39"/>
    <property type="match status" value="1"/>
</dbReference>
<sequence length="405" mass="46783">MKDSFYSEFEKKYRGSRELIKSRLVAYRDFYLPLAEIYPNSNTCDLGCGRGEWLELLNEAGFKTEGIDLDEGMLSYCRDLNLNVRQQDVIQYLQSLDDNSVSLVSSFHLVEHIGFENVKLLVQEALRILKPGGLLIIETPNCENIIVSTNTFYLDPTHIMPIPNKLLSFLTNYFGFKRSKVIRLQGRTDITTPESLQLIDIFTVVGQDYGLVAQKDGPKDILDKFDNIYNKEFGSDLDMAINKFSMHLNHAFKMRDDKINELSLRLINEKNALELKLMESHEQIKAIYSSASWKITAPLRLLKKAVIFILPSTLIQQSKKIIKSGIQKVIYFISQRPNLRRKIVFITKKVRLYPKLKSIYYRLNMKSSSTIKRTSQQGSELLSPRANEIYTQLIKRKNNKDSIDI</sequence>
<dbReference type="EC" id="2.1.1.-" evidence="2"/>
<dbReference type="EMBL" id="UHJA01000001">
    <property type="protein sequence ID" value="SUP79150.1"/>
    <property type="molecule type" value="Genomic_DNA"/>
</dbReference>
<reference evidence="2 3" key="1">
    <citation type="submission" date="2018-06" db="EMBL/GenBank/DDBJ databases">
        <authorList>
            <consortium name="Pathogen Informatics"/>
            <person name="Doyle S."/>
        </authorList>
    </citation>
    <scope>NUCLEOTIDE SEQUENCE [LARGE SCALE GENOMIC DNA]</scope>
    <source>
        <strain evidence="2 3">NCTC11470</strain>
    </source>
</reference>
<dbReference type="Pfam" id="PF08241">
    <property type="entry name" value="Methyltransf_11"/>
    <property type="match status" value="1"/>
</dbReference>
<keyword evidence="2" id="KW-0489">Methyltransferase</keyword>
<accession>A0A380PZZ5</accession>
<evidence type="ECO:0000313" key="3">
    <source>
        <dbReference type="Proteomes" id="UP000254835"/>
    </source>
</evidence>
<dbReference type="InterPro" id="IPR050508">
    <property type="entry name" value="Methyltransf_Superfamily"/>
</dbReference>
<protein>
    <submittedName>
        <fullName evidence="2">Probable S-adenosylmethionine-dependent methyltransferase MSMEG_2350</fullName>
        <ecNumber evidence="2">2.1.1.-</ecNumber>
    </submittedName>
</protein>
<dbReference type="SUPFAM" id="SSF53335">
    <property type="entry name" value="S-adenosyl-L-methionine-dependent methyltransferases"/>
    <property type="match status" value="1"/>
</dbReference>
<feature type="domain" description="Methyltransferase type 11" evidence="1">
    <location>
        <begin position="45"/>
        <end position="137"/>
    </location>
</feature>
<dbReference type="GO" id="GO:0008757">
    <property type="term" value="F:S-adenosylmethionine-dependent methyltransferase activity"/>
    <property type="evidence" value="ECO:0007669"/>
    <property type="project" value="InterPro"/>
</dbReference>
<dbReference type="GeneID" id="57903738"/>